<dbReference type="Proteomes" id="UP000077262">
    <property type="component" value="Unassembled WGS sequence"/>
</dbReference>
<evidence type="ECO:0000313" key="2">
    <source>
        <dbReference type="Proteomes" id="UP000077262"/>
    </source>
</evidence>
<accession>A0A177J035</accession>
<organism evidence="1 2">
    <name type="scientific">Sphingobium yanoikuyae</name>
    <name type="common">Sphingomonas yanoikuyae</name>
    <dbReference type="NCBI Taxonomy" id="13690"/>
    <lineage>
        <taxon>Bacteria</taxon>
        <taxon>Pseudomonadati</taxon>
        <taxon>Pseudomonadota</taxon>
        <taxon>Alphaproteobacteria</taxon>
        <taxon>Sphingomonadales</taxon>
        <taxon>Sphingomonadaceae</taxon>
        <taxon>Sphingobium</taxon>
    </lineage>
</organism>
<name>A0A177J035_SPHYA</name>
<comment type="caution">
    <text evidence="1">The sequence shown here is derived from an EMBL/GenBank/DDBJ whole genome shotgun (WGS) entry which is preliminary data.</text>
</comment>
<reference evidence="1 2" key="1">
    <citation type="submission" date="2016-02" db="EMBL/GenBank/DDBJ databases">
        <authorList>
            <person name="Wen L."/>
            <person name="He K."/>
            <person name="Yang H."/>
        </authorList>
    </citation>
    <scope>NUCLEOTIDE SEQUENCE [LARGE SCALE GENOMIC DNA]</scope>
    <source>
        <strain evidence="1 2">CD09_2</strain>
    </source>
</reference>
<dbReference type="AlphaFoldDB" id="A0A177J035"/>
<evidence type="ECO:0000313" key="1">
    <source>
        <dbReference type="EMBL" id="OAH33831.1"/>
    </source>
</evidence>
<proteinExistence type="predicted"/>
<gene>
    <name evidence="1" type="ORF">AX777_24830</name>
</gene>
<dbReference type="EMBL" id="LSTR01000106">
    <property type="protein sequence ID" value="OAH33831.1"/>
    <property type="molecule type" value="Genomic_DNA"/>
</dbReference>
<protein>
    <submittedName>
        <fullName evidence="1">Uncharacterized protein</fullName>
    </submittedName>
</protein>
<sequence>MLAFFGRQTVARDMGLQMFDDDLIEKPIHGSANGCDQMEDFGAIRVAAKRAFYCANLARDALDSPE</sequence>